<feature type="region of interest" description="Disordered" evidence="1">
    <location>
        <begin position="52"/>
        <end position="74"/>
    </location>
</feature>
<protein>
    <submittedName>
        <fullName evidence="2">Uncharacterized protein</fullName>
    </submittedName>
</protein>
<evidence type="ECO:0000256" key="1">
    <source>
        <dbReference type="SAM" id="MobiDB-lite"/>
    </source>
</evidence>
<keyword evidence="3" id="KW-1185">Reference proteome</keyword>
<accession>A0A5C6ALC4</accession>
<reference evidence="2 3" key="1">
    <citation type="submission" date="2019-02" db="EMBL/GenBank/DDBJ databases">
        <title>Deep-cultivation of Planctomycetes and their phenomic and genomic characterization uncovers novel biology.</title>
        <authorList>
            <person name="Wiegand S."/>
            <person name="Jogler M."/>
            <person name="Boedeker C."/>
            <person name="Pinto D."/>
            <person name="Vollmers J."/>
            <person name="Rivas-Marin E."/>
            <person name="Kohn T."/>
            <person name="Peeters S.H."/>
            <person name="Heuer A."/>
            <person name="Rast P."/>
            <person name="Oberbeckmann S."/>
            <person name="Bunk B."/>
            <person name="Jeske O."/>
            <person name="Meyerdierks A."/>
            <person name="Storesund J.E."/>
            <person name="Kallscheuer N."/>
            <person name="Luecker S."/>
            <person name="Lage O.M."/>
            <person name="Pohl T."/>
            <person name="Merkel B.J."/>
            <person name="Hornburger P."/>
            <person name="Mueller R.-W."/>
            <person name="Bruemmer F."/>
            <person name="Labrenz M."/>
            <person name="Spormann A.M."/>
            <person name="Op Den Camp H."/>
            <person name="Overmann J."/>
            <person name="Amann R."/>
            <person name="Jetten M.S.M."/>
            <person name="Mascher T."/>
            <person name="Medema M.H."/>
            <person name="Devos D.P."/>
            <person name="Kaster A.-K."/>
            <person name="Ovreas L."/>
            <person name="Rohde M."/>
            <person name="Galperin M.Y."/>
            <person name="Jogler C."/>
        </authorList>
    </citation>
    <scope>NUCLEOTIDE SEQUENCE [LARGE SCALE GENOMIC DNA]</scope>
    <source>
        <strain evidence="2 3">Pla52n</strain>
    </source>
</reference>
<dbReference type="AlphaFoldDB" id="A0A5C6ALC4"/>
<proteinExistence type="predicted"/>
<sequence length="74" mass="8110">MLRQTKRLVPALGRMVVFVFDLESRMTIVARLSKSIACPAKRFAISSALTCADRPPSSHSPSLMMTAPTFEARG</sequence>
<comment type="caution">
    <text evidence="2">The sequence shown here is derived from an EMBL/GenBank/DDBJ whole genome shotgun (WGS) entry which is preliminary data.</text>
</comment>
<name>A0A5C6ALC4_9BACT</name>
<evidence type="ECO:0000313" key="3">
    <source>
        <dbReference type="Proteomes" id="UP000320176"/>
    </source>
</evidence>
<gene>
    <name evidence="2" type="ORF">Pla52n_42040</name>
</gene>
<organism evidence="2 3">
    <name type="scientific">Stieleria varia</name>
    <dbReference type="NCBI Taxonomy" id="2528005"/>
    <lineage>
        <taxon>Bacteria</taxon>
        <taxon>Pseudomonadati</taxon>
        <taxon>Planctomycetota</taxon>
        <taxon>Planctomycetia</taxon>
        <taxon>Pirellulales</taxon>
        <taxon>Pirellulaceae</taxon>
        <taxon>Stieleria</taxon>
    </lineage>
</organism>
<dbReference type="EMBL" id="SJPN01000005">
    <property type="protein sequence ID" value="TWU00835.1"/>
    <property type="molecule type" value="Genomic_DNA"/>
</dbReference>
<evidence type="ECO:0000313" key="2">
    <source>
        <dbReference type="EMBL" id="TWU00835.1"/>
    </source>
</evidence>
<dbReference type="Proteomes" id="UP000320176">
    <property type="component" value="Unassembled WGS sequence"/>
</dbReference>